<name>C8V3H3_EMENI</name>
<keyword evidence="3" id="KW-1185">Reference proteome</keyword>
<reference evidence="3" key="2">
    <citation type="journal article" date="2009" name="Fungal Genet. Biol.">
        <title>The 2008 update of the Aspergillus nidulans genome annotation: a community effort.</title>
        <authorList>
            <person name="Wortman J.R."/>
            <person name="Gilsenan J.M."/>
            <person name="Joardar V."/>
            <person name="Deegan J."/>
            <person name="Clutterbuck J."/>
            <person name="Andersen M.R."/>
            <person name="Archer D."/>
            <person name="Bencina M."/>
            <person name="Braus G."/>
            <person name="Coutinho P."/>
            <person name="von Dohren H."/>
            <person name="Doonan J."/>
            <person name="Driessen A.J."/>
            <person name="Durek P."/>
            <person name="Espeso E."/>
            <person name="Fekete E."/>
            <person name="Flipphi M."/>
            <person name="Estrada C.G."/>
            <person name="Geysens S."/>
            <person name="Goldman G."/>
            <person name="de Groot P.W."/>
            <person name="Hansen K."/>
            <person name="Harris S.D."/>
            <person name="Heinekamp T."/>
            <person name="Helmstaedt K."/>
            <person name="Henrissat B."/>
            <person name="Hofmann G."/>
            <person name="Homan T."/>
            <person name="Horio T."/>
            <person name="Horiuchi H."/>
            <person name="James S."/>
            <person name="Jones M."/>
            <person name="Karaffa L."/>
            <person name="Karanyi Z."/>
            <person name="Kato M."/>
            <person name="Keller N."/>
            <person name="Kelly D.E."/>
            <person name="Kiel J.A."/>
            <person name="Kim J.M."/>
            <person name="van der Klei I.J."/>
            <person name="Klis F.M."/>
            <person name="Kovalchuk A."/>
            <person name="Krasevec N."/>
            <person name="Kubicek C.P."/>
            <person name="Liu B."/>
            <person name="Maccabe A."/>
            <person name="Meyer V."/>
            <person name="Mirabito P."/>
            <person name="Miskei M."/>
            <person name="Mos M."/>
            <person name="Mullins J."/>
            <person name="Nelson D.R."/>
            <person name="Nielsen J."/>
            <person name="Oakley B.R."/>
            <person name="Osmani S.A."/>
            <person name="Pakula T."/>
            <person name="Paszewski A."/>
            <person name="Paulsen I."/>
            <person name="Pilsyk S."/>
            <person name="Pocsi I."/>
            <person name="Punt P.J."/>
            <person name="Ram A.F."/>
            <person name="Ren Q."/>
            <person name="Robellet X."/>
            <person name="Robson G."/>
            <person name="Seiboth B."/>
            <person name="van Solingen P."/>
            <person name="Specht T."/>
            <person name="Sun J."/>
            <person name="Taheri-Talesh N."/>
            <person name="Takeshita N."/>
            <person name="Ussery D."/>
            <person name="vanKuyk P.A."/>
            <person name="Visser H."/>
            <person name="van de Vondervoort P.J."/>
            <person name="de Vries R.P."/>
            <person name="Walton J."/>
            <person name="Xiang X."/>
            <person name="Xiong Y."/>
            <person name="Zeng A.P."/>
            <person name="Brandt B.W."/>
            <person name="Cornell M.J."/>
            <person name="van den Hondel C.A."/>
            <person name="Visser J."/>
            <person name="Oliver S.G."/>
            <person name="Turner G."/>
        </authorList>
    </citation>
    <scope>GENOME REANNOTATION</scope>
    <source>
        <strain evidence="3">FGSC A4 / ATCC 38163 / CBS 112.46 / NRRL 194 / M139</strain>
    </source>
</reference>
<dbReference type="Proteomes" id="UP000000560">
    <property type="component" value="Chromosome I"/>
</dbReference>
<dbReference type="GO" id="GO:0008080">
    <property type="term" value="F:N-acetyltransferase activity"/>
    <property type="evidence" value="ECO:0000318"/>
    <property type="project" value="GO_Central"/>
</dbReference>
<evidence type="ECO:0000313" key="3">
    <source>
        <dbReference type="Proteomes" id="UP000000560"/>
    </source>
</evidence>
<reference evidence="3" key="1">
    <citation type="journal article" date="2005" name="Nature">
        <title>Sequencing of Aspergillus nidulans and comparative analysis with A. fumigatus and A. oryzae.</title>
        <authorList>
            <person name="Galagan J.E."/>
            <person name="Calvo S.E."/>
            <person name="Cuomo C."/>
            <person name="Ma L.J."/>
            <person name="Wortman J.R."/>
            <person name="Batzoglou S."/>
            <person name="Lee S.I."/>
            <person name="Basturkmen M."/>
            <person name="Spevak C.C."/>
            <person name="Clutterbuck J."/>
            <person name="Kapitonov V."/>
            <person name="Jurka J."/>
            <person name="Scazzocchio C."/>
            <person name="Farman M."/>
            <person name="Butler J."/>
            <person name="Purcell S."/>
            <person name="Harris S."/>
            <person name="Braus G.H."/>
            <person name="Draht O."/>
            <person name="Busch S."/>
            <person name="D'Enfert C."/>
            <person name="Bouchier C."/>
            <person name="Goldman G.H."/>
            <person name="Bell-Pedersen D."/>
            <person name="Griffiths-Jones S."/>
            <person name="Doonan J.H."/>
            <person name="Yu J."/>
            <person name="Vienken K."/>
            <person name="Pain A."/>
            <person name="Freitag M."/>
            <person name="Selker E.U."/>
            <person name="Archer D.B."/>
            <person name="Penalva M.A."/>
            <person name="Oakley B.R."/>
            <person name="Momany M."/>
            <person name="Tanaka T."/>
            <person name="Kumagai T."/>
            <person name="Asai K."/>
            <person name="Machida M."/>
            <person name="Nierman W.C."/>
            <person name="Denning D.W."/>
            <person name="Caddick M."/>
            <person name="Hynes M."/>
            <person name="Paoletti M."/>
            <person name="Fischer R."/>
            <person name="Miller B."/>
            <person name="Dyer P."/>
            <person name="Sachs M.S."/>
            <person name="Osmani S.A."/>
            <person name="Birren B.W."/>
        </authorList>
    </citation>
    <scope>NUCLEOTIDE SEQUENCE [LARGE SCALE GENOMIC DNA]</scope>
    <source>
        <strain evidence="3">FGSC A4 / ATCC 38163 / CBS 112.46 / NRRL 194 / M139</strain>
    </source>
</reference>
<dbReference type="RefSeq" id="XP_050467042.1">
    <property type="nucleotide sequence ID" value="XM_050612397.1"/>
</dbReference>
<dbReference type="EMBL" id="BN001301">
    <property type="protein sequence ID" value="CBF70510.1"/>
    <property type="molecule type" value="Genomic_DNA"/>
</dbReference>
<keyword evidence="1" id="KW-0812">Transmembrane</keyword>
<keyword evidence="1" id="KW-0472">Membrane</keyword>
<proteinExistence type="predicted"/>
<dbReference type="KEGG" id="ani:ANIA_05946"/>
<dbReference type="HOGENOM" id="CLU_024469_1_0_1"/>
<evidence type="ECO:0000313" key="2">
    <source>
        <dbReference type="EMBL" id="CBF70510.1"/>
    </source>
</evidence>
<dbReference type="InParanoid" id="C8V3H3"/>
<dbReference type="InterPro" id="IPR010828">
    <property type="entry name" value="Atf2/Sli1-like"/>
</dbReference>
<organism evidence="2 3">
    <name type="scientific">Emericella nidulans (strain FGSC A4 / ATCC 38163 / CBS 112.46 / NRRL 194 / M139)</name>
    <name type="common">Aspergillus nidulans</name>
    <dbReference type="NCBI Taxonomy" id="227321"/>
    <lineage>
        <taxon>Eukaryota</taxon>
        <taxon>Fungi</taxon>
        <taxon>Dikarya</taxon>
        <taxon>Ascomycota</taxon>
        <taxon>Pezizomycotina</taxon>
        <taxon>Eurotiomycetes</taxon>
        <taxon>Eurotiomycetidae</taxon>
        <taxon>Eurotiales</taxon>
        <taxon>Aspergillaceae</taxon>
        <taxon>Aspergillus</taxon>
        <taxon>Aspergillus subgen. Nidulantes</taxon>
    </lineage>
</organism>
<sequence>MFMRFASPNERRTISREDLGFYNALVIAGVYEVTDKEIDVKAAASYITPLKHCIQEYPFLGVVVRDKHTEKPFYEKVPSIDLNNHISVIHNEDINTQTEIKSIEEFLLPILDRPWPADIPPWRIVVLPLPPRDEQTTRVFIAFSFSHTLGDGLVGHAFHQTFLHALQERIVEEDSASLITPSTQQLPPPFDIPSRLPISWKFLLSPLLAVYLPRCLSTLLGLRAAVTTIDAGTWTGSPMFFDPSTPNSSRIRLLEIDSSLVQAALRASRAHGSKLTGLIHQMIIMALSRVLPDEKVTNYVSGTAVDLRRSVGIPRCAWGLYVSGHNQTHPRPSDLPEKGSPSTFSDGFWLSARSITEDLALCATSLQDQAIGLLRYAPSIRNWTAGKVGQQRDCSYEVSNLLAFDSAAHEGGKCKITKMIFATPANVVSGPLVFNIISVKGGNSVIAVNWQVGALGVPHEEEDDFVNAVCDSIRSDFEAYFVFQTVLLAGLLVFIMLTPDAARIVLYRRQCLVNPVTAPKSRNQGGMLFTQGPPNCGQLELLLSHIASVDLPT</sequence>
<dbReference type="VEuPathDB" id="FungiDB:AN5946"/>
<dbReference type="PANTHER" id="PTHR28037:SF1">
    <property type="entry name" value="ALCOHOL O-ACETYLTRANSFERASE 1-RELATED"/>
    <property type="match status" value="1"/>
</dbReference>
<dbReference type="PANTHER" id="PTHR28037">
    <property type="entry name" value="ALCOHOL O-ACETYLTRANSFERASE 1-RELATED"/>
    <property type="match status" value="1"/>
</dbReference>
<dbReference type="OMA" id="DAGTWIG"/>
<accession>C8V3H3</accession>
<dbReference type="AlphaFoldDB" id="C8V3H3"/>
<protein>
    <submittedName>
        <fullName evidence="2">Uncharacterized protein</fullName>
    </submittedName>
</protein>
<feature type="transmembrane region" description="Helical" evidence="1">
    <location>
        <begin position="479"/>
        <end position="499"/>
    </location>
</feature>
<dbReference type="GeneID" id="2871031"/>
<dbReference type="OrthoDB" id="2150604at2759"/>
<gene>
    <name evidence="2" type="ORF">ANIA_05946</name>
</gene>
<dbReference type="InterPro" id="IPR052058">
    <property type="entry name" value="Alcohol_O-acetyltransferase"/>
</dbReference>
<evidence type="ECO:0000256" key="1">
    <source>
        <dbReference type="SAM" id="Phobius"/>
    </source>
</evidence>
<dbReference type="Pfam" id="PF07247">
    <property type="entry name" value="AATase"/>
    <property type="match status" value="1"/>
</dbReference>
<keyword evidence="1" id="KW-1133">Transmembrane helix</keyword>
<dbReference type="eggNOG" id="ENOG502RC91">
    <property type="taxonomic scope" value="Eukaryota"/>
</dbReference>